<keyword evidence="9" id="KW-1185">Reference proteome</keyword>
<dbReference type="OrthoDB" id="5979581at2759"/>
<dbReference type="GO" id="GO:0004674">
    <property type="term" value="F:protein serine/threonine kinase activity"/>
    <property type="evidence" value="ECO:0007669"/>
    <property type="project" value="UniProtKB-KW"/>
</dbReference>
<dbReference type="Proteomes" id="UP000319160">
    <property type="component" value="Unassembled WGS sequence"/>
</dbReference>
<evidence type="ECO:0000256" key="3">
    <source>
        <dbReference type="ARBA" id="ARBA00022741"/>
    </source>
</evidence>
<evidence type="ECO:0000256" key="4">
    <source>
        <dbReference type="ARBA" id="ARBA00022777"/>
    </source>
</evidence>
<comment type="caution">
    <text evidence="8">The sequence shown here is derived from an EMBL/GenBank/DDBJ whole genome shotgun (WGS) entry which is preliminary data.</text>
</comment>
<keyword evidence="3" id="KW-0547">Nucleotide-binding</keyword>
<keyword evidence="2" id="KW-0808">Transferase</keyword>
<gene>
    <name evidence="8" type="ORF">FHL15_010798</name>
</gene>
<organism evidence="8 9">
    <name type="scientific">Xylaria flabelliformis</name>
    <dbReference type="NCBI Taxonomy" id="2512241"/>
    <lineage>
        <taxon>Eukaryota</taxon>
        <taxon>Fungi</taxon>
        <taxon>Dikarya</taxon>
        <taxon>Ascomycota</taxon>
        <taxon>Pezizomycotina</taxon>
        <taxon>Sordariomycetes</taxon>
        <taxon>Xylariomycetidae</taxon>
        <taxon>Xylariales</taxon>
        <taxon>Xylariaceae</taxon>
        <taxon>Xylaria</taxon>
    </lineage>
</organism>
<protein>
    <recommendedName>
        <fullName evidence="7">Protein kinase domain-containing protein</fullName>
    </recommendedName>
</protein>
<keyword evidence="1" id="KW-0723">Serine/threonine-protein kinase</keyword>
<dbReference type="GO" id="GO:0005634">
    <property type="term" value="C:nucleus"/>
    <property type="evidence" value="ECO:0007669"/>
    <property type="project" value="TreeGrafter"/>
</dbReference>
<dbReference type="GO" id="GO:0005524">
    <property type="term" value="F:ATP binding"/>
    <property type="evidence" value="ECO:0007669"/>
    <property type="project" value="UniProtKB-KW"/>
</dbReference>
<evidence type="ECO:0000256" key="1">
    <source>
        <dbReference type="ARBA" id="ARBA00022527"/>
    </source>
</evidence>
<sequence>METSEPHTSSLSPSGTLPQPVATTPPPPQVAKPRKHRRVLPDLYRDAQSVLPHEDLENYTAGGFHPVNLGDTFQGGRYTIRHKLGYGGYSTAWLAYDKDAMRWVSIKVKSAAASTEDLDQDREISALKQLERRYIELAHRGTMPFARLLDCFHHTGPNGTHNCLVTELLGPSVADVLECYEYQERTFRPDTVLRASCQLLDDLIFFHQAGFVHGDVSIGNVAFTCGFEDEEELFYEMGDPVTAEYTSDQIPWSPELPKHLVQYTLWPGWYEPDEEDLRLIDLGEAFPVDDRVTEIAQPGDVRSPETFFIGSFDYRHDLWRAGCVIYSLYFQKNPFVAGWRDDSLFIIRLVRQLGPLPESWKTRWDELKGQCKDFEEYEIELTREPLRNMFKPIIETFEPRRNGIISWCSNEDHENAYSKDEFTEHDFAALDSLFWVIEGLLQFHPDERISLQEAVSHIRSKWTDYRRESKIEVRAAKYRLSQ</sequence>
<evidence type="ECO:0000313" key="8">
    <source>
        <dbReference type="EMBL" id="TRX88294.1"/>
    </source>
</evidence>
<proteinExistence type="predicted"/>
<evidence type="ECO:0000256" key="5">
    <source>
        <dbReference type="ARBA" id="ARBA00022840"/>
    </source>
</evidence>
<dbReference type="STRING" id="2512241.A0A553HK15"/>
<dbReference type="InterPro" id="IPR011009">
    <property type="entry name" value="Kinase-like_dom_sf"/>
</dbReference>
<keyword evidence="5" id="KW-0067">ATP-binding</keyword>
<dbReference type="PROSITE" id="PS50011">
    <property type="entry name" value="PROTEIN_KINASE_DOM"/>
    <property type="match status" value="1"/>
</dbReference>
<keyword evidence="4" id="KW-0418">Kinase</keyword>
<evidence type="ECO:0000313" key="9">
    <source>
        <dbReference type="Proteomes" id="UP000319160"/>
    </source>
</evidence>
<accession>A0A553HK15</accession>
<evidence type="ECO:0000256" key="6">
    <source>
        <dbReference type="SAM" id="MobiDB-lite"/>
    </source>
</evidence>
<evidence type="ECO:0000256" key="2">
    <source>
        <dbReference type="ARBA" id="ARBA00022679"/>
    </source>
</evidence>
<dbReference type="InterPro" id="IPR000719">
    <property type="entry name" value="Prot_kinase_dom"/>
</dbReference>
<dbReference type="AlphaFoldDB" id="A0A553HK15"/>
<dbReference type="SUPFAM" id="SSF56112">
    <property type="entry name" value="Protein kinase-like (PK-like)"/>
    <property type="match status" value="1"/>
</dbReference>
<feature type="compositionally biased region" description="Polar residues" evidence="6">
    <location>
        <begin position="1"/>
        <end position="17"/>
    </location>
</feature>
<dbReference type="Gene3D" id="3.30.200.20">
    <property type="entry name" value="Phosphorylase Kinase, domain 1"/>
    <property type="match status" value="1"/>
</dbReference>
<evidence type="ECO:0000259" key="7">
    <source>
        <dbReference type="PROSITE" id="PS50011"/>
    </source>
</evidence>
<dbReference type="InterPro" id="IPR051175">
    <property type="entry name" value="CLK_kinases"/>
</dbReference>
<dbReference type="EMBL" id="VFLP01000092">
    <property type="protein sequence ID" value="TRX88294.1"/>
    <property type="molecule type" value="Genomic_DNA"/>
</dbReference>
<dbReference type="PANTHER" id="PTHR45646">
    <property type="entry name" value="SERINE/THREONINE-PROTEIN KINASE DOA-RELATED"/>
    <property type="match status" value="1"/>
</dbReference>
<dbReference type="PANTHER" id="PTHR45646:SF11">
    <property type="entry name" value="SERINE_THREONINE-PROTEIN KINASE DOA"/>
    <property type="match status" value="1"/>
</dbReference>
<name>A0A553HK15_9PEZI</name>
<reference evidence="9" key="1">
    <citation type="submission" date="2019-06" db="EMBL/GenBank/DDBJ databases">
        <title>Draft genome sequence of the griseofulvin-producing fungus Xylaria cubensis strain G536.</title>
        <authorList>
            <person name="Mead M.E."/>
            <person name="Raja H.A."/>
            <person name="Steenwyk J.L."/>
            <person name="Knowles S.L."/>
            <person name="Oberlies N.H."/>
            <person name="Rokas A."/>
        </authorList>
    </citation>
    <scope>NUCLEOTIDE SEQUENCE [LARGE SCALE GENOMIC DNA]</scope>
    <source>
        <strain evidence="9">G536</strain>
    </source>
</reference>
<feature type="region of interest" description="Disordered" evidence="6">
    <location>
        <begin position="1"/>
        <end position="36"/>
    </location>
</feature>
<dbReference type="Gene3D" id="1.10.510.10">
    <property type="entry name" value="Transferase(Phosphotransferase) domain 1"/>
    <property type="match status" value="1"/>
</dbReference>
<feature type="domain" description="Protein kinase" evidence="7">
    <location>
        <begin position="78"/>
        <end position="460"/>
    </location>
</feature>
<dbReference type="SMART" id="SM00220">
    <property type="entry name" value="S_TKc"/>
    <property type="match status" value="1"/>
</dbReference>